<evidence type="ECO:0000256" key="4">
    <source>
        <dbReference type="ARBA" id="ARBA00022989"/>
    </source>
</evidence>
<evidence type="ECO:0000256" key="1">
    <source>
        <dbReference type="ARBA" id="ARBA00004651"/>
    </source>
</evidence>
<evidence type="ECO:0000256" key="2">
    <source>
        <dbReference type="ARBA" id="ARBA00022475"/>
    </source>
</evidence>
<feature type="region of interest" description="Disordered" evidence="6">
    <location>
        <begin position="29"/>
        <end position="54"/>
    </location>
</feature>
<dbReference type="PANTHER" id="PTHR34187:SF2">
    <property type="entry name" value="DUF202 DOMAIN-CONTAINING PROTEIN"/>
    <property type="match status" value="1"/>
</dbReference>
<dbReference type="PANTHER" id="PTHR34187">
    <property type="entry name" value="FGR18P"/>
    <property type="match status" value="1"/>
</dbReference>
<dbReference type="Proteomes" id="UP001304243">
    <property type="component" value="Unassembled WGS sequence"/>
</dbReference>
<feature type="transmembrane region" description="Helical" evidence="7">
    <location>
        <begin position="198"/>
        <end position="216"/>
    </location>
</feature>
<feature type="transmembrane region" description="Helical" evidence="7">
    <location>
        <begin position="236"/>
        <end position="256"/>
    </location>
</feature>
<evidence type="ECO:0000256" key="6">
    <source>
        <dbReference type="SAM" id="MobiDB-lite"/>
    </source>
</evidence>
<dbReference type="Pfam" id="PF02656">
    <property type="entry name" value="DUF202"/>
    <property type="match status" value="1"/>
</dbReference>
<evidence type="ECO:0000256" key="5">
    <source>
        <dbReference type="ARBA" id="ARBA00023136"/>
    </source>
</evidence>
<dbReference type="AlphaFoldDB" id="A0AAN7HVN8"/>
<gene>
    <name evidence="9" type="ORF">ATC70_008428</name>
</gene>
<keyword evidence="3 7" id="KW-0812">Transmembrane</keyword>
<keyword evidence="5 7" id="KW-0472">Membrane</keyword>
<name>A0AAN7HVN8_9FUNG</name>
<accession>A0AAN7HVN8</accession>
<feature type="region of interest" description="Disordered" evidence="6">
    <location>
        <begin position="82"/>
        <end position="106"/>
    </location>
</feature>
<comment type="caution">
    <text evidence="9">The sequence shown here is derived from an EMBL/GenBank/DDBJ whole genome shotgun (WGS) entry which is preliminary data.</text>
</comment>
<keyword evidence="2" id="KW-1003">Cell membrane</keyword>
<proteinExistence type="predicted"/>
<evidence type="ECO:0000313" key="9">
    <source>
        <dbReference type="EMBL" id="KAK4520295.1"/>
    </source>
</evidence>
<dbReference type="GO" id="GO:0005886">
    <property type="term" value="C:plasma membrane"/>
    <property type="evidence" value="ECO:0007669"/>
    <property type="project" value="UniProtKB-SubCell"/>
</dbReference>
<keyword evidence="10" id="KW-1185">Reference proteome</keyword>
<keyword evidence="4 7" id="KW-1133">Transmembrane helix</keyword>
<evidence type="ECO:0000259" key="8">
    <source>
        <dbReference type="Pfam" id="PF02656"/>
    </source>
</evidence>
<dbReference type="InterPro" id="IPR052053">
    <property type="entry name" value="IM_YidH-like"/>
</dbReference>
<dbReference type="InterPro" id="IPR003807">
    <property type="entry name" value="DUF202"/>
</dbReference>
<reference evidence="9 10" key="1">
    <citation type="submission" date="2022-11" db="EMBL/GenBank/DDBJ databases">
        <title>Mucor velutinosus strain NIH1002 WGS.</title>
        <authorList>
            <person name="Subramanian P."/>
            <person name="Mullikin J.C."/>
            <person name="Segre J.A."/>
            <person name="Zelazny A.M."/>
        </authorList>
    </citation>
    <scope>NUCLEOTIDE SEQUENCE [LARGE SCALE GENOMIC DNA]</scope>
    <source>
        <strain evidence="9 10">NIH1002</strain>
    </source>
</reference>
<organism evidence="9 10">
    <name type="scientific">Mucor velutinosus</name>
    <dbReference type="NCBI Taxonomy" id="708070"/>
    <lineage>
        <taxon>Eukaryota</taxon>
        <taxon>Fungi</taxon>
        <taxon>Fungi incertae sedis</taxon>
        <taxon>Mucoromycota</taxon>
        <taxon>Mucoromycotina</taxon>
        <taxon>Mucoromycetes</taxon>
        <taxon>Mucorales</taxon>
        <taxon>Mucorineae</taxon>
        <taxon>Mucoraceae</taxon>
        <taxon>Mucor</taxon>
    </lineage>
</organism>
<dbReference type="EMBL" id="JASEJX010000011">
    <property type="protein sequence ID" value="KAK4520295.1"/>
    <property type="molecule type" value="Genomic_DNA"/>
</dbReference>
<evidence type="ECO:0000256" key="7">
    <source>
        <dbReference type="SAM" id="Phobius"/>
    </source>
</evidence>
<evidence type="ECO:0000256" key="3">
    <source>
        <dbReference type="ARBA" id="ARBA00022692"/>
    </source>
</evidence>
<evidence type="ECO:0000313" key="10">
    <source>
        <dbReference type="Proteomes" id="UP001304243"/>
    </source>
</evidence>
<feature type="domain" description="DUF202" evidence="8">
    <location>
        <begin position="139"/>
        <end position="222"/>
    </location>
</feature>
<protein>
    <recommendedName>
        <fullName evidence="8">DUF202 domain-containing protein</fullName>
    </recommendedName>
</protein>
<dbReference type="GeneID" id="89952114"/>
<comment type="subcellular location">
    <subcellularLocation>
        <location evidence="1">Cell membrane</location>
        <topology evidence="1">Multi-pass membrane protein</topology>
    </subcellularLocation>
</comment>
<sequence>MAESRPLLSTVQTRQVYLACPESLDPLYHKPTEPNTRHRCPSFSQSIRSVGPDDVDYIPTQRRNSRDSITETLHNFMDDIQEEQDDDDEDEDEEDDVVNAKTRSKRQPTDSVAYVQRLEDFFDLFSSSLYLENTVAVARDHMANERTYLAWVRTSLSMISIGVGKCTETMAITQLFRLDKDMLKDPAMADDMFAIGKPLGMAFIVIGMFYMVFAFIRYFHSQVAMTKGYFPASRGIIIVASTATLTALLTVFMVVLQRH</sequence>
<feature type="compositionally biased region" description="Acidic residues" evidence="6">
    <location>
        <begin position="82"/>
        <end position="97"/>
    </location>
</feature>
<dbReference type="RefSeq" id="XP_064686961.1">
    <property type="nucleotide sequence ID" value="XM_064827677.1"/>
</dbReference>